<dbReference type="Proteomes" id="UP000242849">
    <property type="component" value="Unassembled WGS sequence"/>
</dbReference>
<proteinExistence type="predicted"/>
<dbReference type="RefSeq" id="WP_090375744.1">
    <property type="nucleotide sequence ID" value="NZ_FNSC01000001.1"/>
</dbReference>
<dbReference type="AlphaFoldDB" id="A0A1H4PL10"/>
<accession>A0A1H4PL10</accession>
<dbReference type="OrthoDB" id="9035707at2"/>
<reference evidence="2" key="1">
    <citation type="submission" date="2016-10" db="EMBL/GenBank/DDBJ databases">
        <authorList>
            <person name="Varghese N."/>
            <person name="Submissions S."/>
        </authorList>
    </citation>
    <scope>NUCLEOTIDE SEQUENCE [LARGE SCALE GENOMIC DNA]</scope>
    <source>
        <strain evidence="2">DSM 12111</strain>
    </source>
</reference>
<organism evidence="1 2">
    <name type="scientific">Pseudomonas anguilliseptica</name>
    <dbReference type="NCBI Taxonomy" id="53406"/>
    <lineage>
        <taxon>Bacteria</taxon>
        <taxon>Pseudomonadati</taxon>
        <taxon>Pseudomonadota</taxon>
        <taxon>Gammaproteobacteria</taxon>
        <taxon>Pseudomonadales</taxon>
        <taxon>Pseudomonadaceae</taxon>
        <taxon>Pseudomonas</taxon>
    </lineage>
</organism>
<sequence length="93" mass="10235">MTTQHLEQPPFDVSFDLDGKRVVYLDCRNALFCSLDIFAAMVGVTQDTVKSWVQAGTVPSVKIGRPRLVNLAAIRSDLAKGKTIFAQGDYSDE</sequence>
<dbReference type="STRING" id="53406.SAMN05421553_0291"/>
<keyword evidence="2" id="KW-1185">Reference proteome</keyword>
<gene>
    <name evidence="1" type="ORF">SAMN05421553_0291</name>
</gene>
<protein>
    <submittedName>
        <fullName evidence="1">DNA binding domain-containing protein, excisionase family</fullName>
    </submittedName>
</protein>
<evidence type="ECO:0000313" key="1">
    <source>
        <dbReference type="EMBL" id="SEC08157.1"/>
    </source>
</evidence>
<dbReference type="EMBL" id="FNSC01000001">
    <property type="protein sequence ID" value="SEC08157.1"/>
    <property type="molecule type" value="Genomic_DNA"/>
</dbReference>
<evidence type="ECO:0000313" key="2">
    <source>
        <dbReference type="Proteomes" id="UP000242849"/>
    </source>
</evidence>
<name>A0A1H4PL10_PSEAG</name>